<evidence type="ECO:0000256" key="8">
    <source>
        <dbReference type="RuleBase" id="RU000461"/>
    </source>
</evidence>
<proteinExistence type="inferred from homology"/>
<organism evidence="9 10">
    <name type="scientific">Sphingomonas pokkalii</name>
    <dbReference type="NCBI Taxonomy" id="2175090"/>
    <lineage>
        <taxon>Bacteria</taxon>
        <taxon>Pseudomonadati</taxon>
        <taxon>Pseudomonadota</taxon>
        <taxon>Alphaproteobacteria</taxon>
        <taxon>Sphingomonadales</taxon>
        <taxon>Sphingomonadaceae</taxon>
        <taxon>Sphingomonas</taxon>
    </lineage>
</organism>
<evidence type="ECO:0000313" key="10">
    <source>
        <dbReference type="Proteomes" id="UP000245890"/>
    </source>
</evidence>
<dbReference type="InterPro" id="IPR002397">
    <property type="entry name" value="Cyt_P450_B"/>
</dbReference>
<evidence type="ECO:0000256" key="4">
    <source>
        <dbReference type="ARBA" id="ARBA00023002"/>
    </source>
</evidence>
<dbReference type="AlphaFoldDB" id="A0A2U0SGZ1"/>
<dbReference type="EMBL" id="QENQ01000001">
    <property type="protein sequence ID" value="PVX30575.1"/>
    <property type="molecule type" value="Genomic_DNA"/>
</dbReference>
<comment type="similarity">
    <text evidence="1 8">Belongs to the cytochrome P450 family.</text>
</comment>
<comment type="caution">
    <text evidence="9">The sequence shown here is derived from an EMBL/GenBank/DDBJ whole genome shotgun (WGS) entry which is preliminary data.</text>
</comment>
<keyword evidence="6 8" id="KW-0503">Monooxygenase</keyword>
<evidence type="ECO:0000256" key="5">
    <source>
        <dbReference type="ARBA" id="ARBA00023004"/>
    </source>
</evidence>
<dbReference type="SUPFAM" id="SSF48264">
    <property type="entry name" value="Cytochrome P450"/>
    <property type="match status" value="1"/>
</dbReference>
<keyword evidence="2 8" id="KW-0349">Heme</keyword>
<dbReference type="Proteomes" id="UP000245890">
    <property type="component" value="Unassembled WGS sequence"/>
</dbReference>
<dbReference type="OrthoDB" id="5522954at2"/>
<comment type="function">
    <text evidence="7">Cytochromes P450 are a group of heme-thiolate monooxygenases. They oxidize a variety of structurally unrelated compounds, including steroids, fatty acids, and xenobiotics.</text>
</comment>
<evidence type="ECO:0000256" key="3">
    <source>
        <dbReference type="ARBA" id="ARBA00022723"/>
    </source>
</evidence>
<evidence type="ECO:0000256" key="6">
    <source>
        <dbReference type="ARBA" id="ARBA00023033"/>
    </source>
</evidence>
<dbReference type="PANTHER" id="PTHR46696">
    <property type="entry name" value="P450, PUTATIVE (EUROFUNG)-RELATED"/>
    <property type="match status" value="1"/>
</dbReference>
<dbReference type="FunFam" id="1.10.630.10:FF:000018">
    <property type="entry name" value="Cytochrome P450 monooxygenase"/>
    <property type="match status" value="1"/>
</dbReference>
<dbReference type="InterPro" id="IPR017972">
    <property type="entry name" value="Cyt_P450_CS"/>
</dbReference>
<dbReference type="InterPro" id="IPR001128">
    <property type="entry name" value="Cyt_P450"/>
</dbReference>
<dbReference type="CDD" id="cd11033">
    <property type="entry name" value="CYP142-like"/>
    <property type="match status" value="1"/>
</dbReference>
<gene>
    <name evidence="9" type="ORF">DD559_15535</name>
</gene>
<accession>A0A2U0SGZ1</accession>
<keyword evidence="4 8" id="KW-0560">Oxidoreductase</keyword>
<protein>
    <submittedName>
        <fullName evidence="9">Cytochrome P450</fullName>
    </submittedName>
</protein>
<dbReference type="PROSITE" id="PS00086">
    <property type="entry name" value="CYTOCHROME_P450"/>
    <property type="match status" value="1"/>
</dbReference>
<evidence type="ECO:0000256" key="2">
    <source>
        <dbReference type="ARBA" id="ARBA00022617"/>
    </source>
</evidence>
<keyword evidence="3 8" id="KW-0479">Metal-binding</keyword>
<name>A0A2U0SGZ1_9SPHN</name>
<reference evidence="9 10" key="1">
    <citation type="submission" date="2018-05" db="EMBL/GenBank/DDBJ databases">
        <title>Description of Sphingomonas pokkalii sp nov, isolated from the rhizosphere of saline tolerant pokkali rice and its draft genome analysis.</title>
        <authorList>
            <person name="Menon R."/>
            <person name="Kumari S."/>
            <person name="Rameshkumar N."/>
        </authorList>
    </citation>
    <scope>NUCLEOTIDE SEQUENCE [LARGE SCALE GENOMIC DNA]</scope>
    <source>
        <strain evidence="9 10">L3B27</strain>
    </source>
</reference>
<evidence type="ECO:0000313" key="9">
    <source>
        <dbReference type="EMBL" id="PVX30575.1"/>
    </source>
</evidence>
<dbReference type="Gene3D" id="1.10.630.10">
    <property type="entry name" value="Cytochrome P450"/>
    <property type="match status" value="1"/>
</dbReference>
<dbReference type="PRINTS" id="PR00359">
    <property type="entry name" value="BP450"/>
</dbReference>
<dbReference type="GO" id="GO:0005506">
    <property type="term" value="F:iron ion binding"/>
    <property type="evidence" value="ECO:0007669"/>
    <property type="project" value="InterPro"/>
</dbReference>
<keyword evidence="10" id="KW-1185">Reference proteome</keyword>
<evidence type="ECO:0000256" key="7">
    <source>
        <dbReference type="ARBA" id="ARBA00043906"/>
    </source>
</evidence>
<evidence type="ECO:0000256" key="1">
    <source>
        <dbReference type="ARBA" id="ARBA00010617"/>
    </source>
</evidence>
<dbReference type="GO" id="GO:0004497">
    <property type="term" value="F:monooxygenase activity"/>
    <property type="evidence" value="ECO:0007669"/>
    <property type="project" value="UniProtKB-KW"/>
</dbReference>
<keyword evidence="5 8" id="KW-0408">Iron</keyword>
<dbReference type="RefSeq" id="WP_116469985.1">
    <property type="nucleotide sequence ID" value="NZ_QENQ01000001.1"/>
</dbReference>
<dbReference type="PANTHER" id="PTHR46696:SF1">
    <property type="entry name" value="CYTOCHROME P450 YJIB-RELATED"/>
    <property type="match status" value="1"/>
</dbReference>
<dbReference type="InterPro" id="IPR036396">
    <property type="entry name" value="Cyt_P450_sf"/>
</dbReference>
<sequence length="430" mass="48448">MTQEQTTENSSAASNAQRFEQDLHQLPIAALDVAQPDLFSAGFAPRYLARLRHEAPVHYCAEGRFAPYWSITRHSDIEAIELDTETFSSAHANGGITIGSSADDPQFFPAFISMDPPRHATQRRVIAPAFSPERLAQMEPQIRAWCAEILEALPRGEWFDWVDRVSIELTARTLALLLGFPQERSRDLIRWSEAMVALPGHPAYTTPENKMRLMQECFGTFDAIWAARLETPGGDDLISLLAQGEETRHMPKPEFYGNVLLLIVGGNDTTRNSISGSIVAMHAFPDALQKLRADPDLLANLTPELLRWQTPIAHMRRTATRDVTIRGQHVRRGDKVILWYLSANRDEALFERPDDFVLERPNARRHLAFGFGVHRCIGARLADLQVRTLWEEILRRIPAFDVAADSVRVPSTFINGYQQVMVRLPRPGAA</sequence>
<dbReference type="GO" id="GO:0016705">
    <property type="term" value="F:oxidoreductase activity, acting on paired donors, with incorporation or reduction of molecular oxygen"/>
    <property type="evidence" value="ECO:0007669"/>
    <property type="project" value="InterPro"/>
</dbReference>
<dbReference type="GO" id="GO:0020037">
    <property type="term" value="F:heme binding"/>
    <property type="evidence" value="ECO:0007669"/>
    <property type="project" value="InterPro"/>
</dbReference>
<dbReference type="Pfam" id="PF00067">
    <property type="entry name" value="p450"/>
    <property type="match status" value="1"/>
</dbReference>